<evidence type="ECO:0000256" key="6">
    <source>
        <dbReference type="ARBA" id="ARBA00022989"/>
    </source>
</evidence>
<dbReference type="AlphaFoldDB" id="A0AAE9W5K2"/>
<evidence type="ECO:0000256" key="3">
    <source>
        <dbReference type="ARBA" id="ARBA00022448"/>
    </source>
</evidence>
<keyword evidence="4 10" id="KW-0812">Transmembrane</keyword>
<dbReference type="GO" id="GO:0005484">
    <property type="term" value="F:SNAP receptor activity"/>
    <property type="evidence" value="ECO:0007669"/>
    <property type="project" value="TreeGrafter"/>
</dbReference>
<dbReference type="Pfam" id="PF12352">
    <property type="entry name" value="V-SNARE_C"/>
    <property type="match status" value="1"/>
</dbReference>
<evidence type="ECO:0000313" key="12">
    <source>
        <dbReference type="Proteomes" id="UP001212411"/>
    </source>
</evidence>
<dbReference type="KEGG" id="som:SOMG_01671"/>
<evidence type="ECO:0000256" key="2">
    <source>
        <dbReference type="ARBA" id="ARBA00008473"/>
    </source>
</evidence>
<evidence type="ECO:0000256" key="1">
    <source>
        <dbReference type="ARBA" id="ARBA00004409"/>
    </source>
</evidence>
<dbReference type="GO" id="GO:0005801">
    <property type="term" value="C:cis-Golgi network"/>
    <property type="evidence" value="ECO:0007669"/>
    <property type="project" value="InterPro"/>
</dbReference>
<sequence>MKSMLLRDSVKKASQFQKAIQKDPTQAEKLLEERRQLLEQAKSASEDDDSHSKVNLQSHLERLKRDENLMKKVLSNGVSSTGLDNTESVKAMESMYELQEANSLDNSIRGTNELLERALATREDFEYQSSVLQNVSDRINHVALSIPFINQVLRKTKSRKQRDVILFSILISVLVLLFFFFH</sequence>
<dbReference type="GeneID" id="80875153"/>
<dbReference type="PANTHER" id="PTHR21094:SF2">
    <property type="entry name" value="GOLGI SNAP RECEPTOR COMPLEX MEMBER 1"/>
    <property type="match status" value="1"/>
</dbReference>
<evidence type="ECO:0000256" key="10">
    <source>
        <dbReference type="SAM" id="Phobius"/>
    </source>
</evidence>
<dbReference type="GO" id="GO:0048219">
    <property type="term" value="P:inter-Golgi cisterna vesicle-mediated transport"/>
    <property type="evidence" value="ECO:0007669"/>
    <property type="project" value="TreeGrafter"/>
</dbReference>
<dbReference type="GO" id="GO:0005797">
    <property type="term" value="C:Golgi medial cisterna"/>
    <property type="evidence" value="ECO:0007669"/>
    <property type="project" value="TreeGrafter"/>
</dbReference>
<comment type="subcellular location">
    <subcellularLocation>
        <location evidence="1">Golgi apparatus membrane</location>
        <topology evidence="1">Single-pass type IV membrane protein</topology>
    </subcellularLocation>
</comment>
<keyword evidence="7" id="KW-0333">Golgi apparatus</keyword>
<proteinExistence type="inferred from homology"/>
<reference evidence="11 12" key="1">
    <citation type="journal article" date="2023" name="G3 (Bethesda)">
        <title>A high-quality reference genome for the fission yeast Schizosaccharomyces osmophilus.</title>
        <authorList>
            <person name="Jia G.S."/>
            <person name="Zhang W.C."/>
            <person name="Liang Y."/>
            <person name="Liu X.H."/>
            <person name="Rhind N."/>
            <person name="Pidoux A."/>
            <person name="Brysch-Herzberg M."/>
            <person name="Du L.L."/>
        </authorList>
    </citation>
    <scope>NUCLEOTIDE SEQUENCE [LARGE SCALE GENOMIC DNA]</scope>
    <source>
        <strain evidence="11 12">CBS 15793</strain>
    </source>
</reference>
<feature type="region of interest" description="Disordered" evidence="9">
    <location>
        <begin position="1"/>
        <end position="27"/>
    </location>
</feature>
<evidence type="ECO:0000256" key="5">
    <source>
        <dbReference type="ARBA" id="ARBA00022927"/>
    </source>
</evidence>
<evidence type="ECO:0000313" key="11">
    <source>
        <dbReference type="EMBL" id="WBW70605.1"/>
    </source>
</evidence>
<dbReference type="GO" id="GO:0000139">
    <property type="term" value="C:Golgi membrane"/>
    <property type="evidence" value="ECO:0007669"/>
    <property type="project" value="UniProtKB-SubCell"/>
</dbReference>
<dbReference type="Proteomes" id="UP001212411">
    <property type="component" value="Chromosome 1"/>
</dbReference>
<feature type="transmembrane region" description="Helical" evidence="10">
    <location>
        <begin position="164"/>
        <end position="181"/>
    </location>
</feature>
<keyword evidence="12" id="KW-1185">Reference proteome</keyword>
<evidence type="ECO:0000256" key="4">
    <source>
        <dbReference type="ARBA" id="ARBA00022692"/>
    </source>
</evidence>
<dbReference type="PANTHER" id="PTHR21094">
    <property type="entry name" value="GOS-28 SNARE- RELATED"/>
    <property type="match status" value="1"/>
</dbReference>
<gene>
    <name evidence="11" type="primary">gos1</name>
    <name evidence="11" type="ORF">SOMG_01671</name>
</gene>
<keyword evidence="8 10" id="KW-0472">Membrane</keyword>
<dbReference type="EMBL" id="CP115611">
    <property type="protein sequence ID" value="WBW70605.1"/>
    <property type="molecule type" value="Genomic_DNA"/>
</dbReference>
<comment type="similarity">
    <text evidence="2">Belongs to the GOSR1 family.</text>
</comment>
<dbReference type="RefSeq" id="XP_056034848.1">
    <property type="nucleotide sequence ID" value="XM_056180464.1"/>
</dbReference>
<keyword evidence="3" id="KW-0813">Transport</keyword>
<organism evidence="11 12">
    <name type="scientific">Schizosaccharomyces osmophilus</name>
    <dbReference type="NCBI Taxonomy" id="2545709"/>
    <lineage>
        <taxon>Eukaryota</taxon>
        <taxon>Fungi</taxon>
        <taxon>Dikarya</taxon>
        <taxon>Ascomycota</taxon>
        <taxon>Taphrinomycotina</taxon>
        <taxon>Schizosaccharomycetes</taxon>
        <taxon>Schizosaccharomycetales</taxon>
        <taxon>Schizosaccharomycetaceae</taxon>
        <taxon>Schizosaccharomyces</taxon>
    </lineage>
</organism>
<dbReference type="InterPro" id="IPR023601">
    <property type="entry name" value="Golgi_SNAP_su1"/>
</dbReference>
<evidence type="ECO:0000256" key="9">
    <source>
        <dbReference type="SAM" id="MobiDB-lite"/>
    </source>
</evidence>
<name>A0AAE9W5K2_9SCHI</name>
<dbReference type="GO" id="GO:0006906">
    <property type="term" value="P:vesicle fusion"/>
    <property type="evidence" value="ECO:0007669"/>
    <property type="project" value="TreeGrafter"/>
</dbReference>
<keyword evidence="6 10" id="KW-1133">Transmembrane helix</keyword>
<evidence type="ECO:0000256" key="8">
    <source>
        <dbReference type="ARBA" id="ARBA00023136"/>
    </source>
</evidence>
<evidence type="ECO:0000256" key="7">
    <source>
        <dbReference type="ARBA" id="ARBA00023034"/>
    </source>
</evidence>
<keyword evidence="5" id="KW-0653">Protein transport</keyword>
<protein>
    <submittedName>
        <fullName evidence="11">SNARE Gos1</fullName>
    </submittedName>
</protein>
<dbReference type="GO" id="GO:0006888">
    <property type="term" value="P:endoplasmic reticulum to Golgi vesicle-mediated transport"/>
    <property type="evidence" value="ECO:0007669"/>
    <property type="project" value="InterPro"/>
</dbReference>
<accession>A0AAE9W5K2</accession>
<dbReference type="GO" id="GO:0031201">
    <property type="term" value="C:SNARE complex"/>
    <property type="evidence" value="ECO:0007669"/>
    <property type="project" value="TreeGrafter"/>
</dbReference>
<dbReference type="GO" id="GO:0015031">
    <property type="term" value="P:protein transport"/>
    <property type="evidence" value="ECO:0007669"/>
    <property type="project" value="UniProtKB-KW"/>
</dbReference>